<keyword evidence="2" id="KW-1185">Reference proteome</keyword>
<dbReference type="InterPro" id="IPR009057">
    <property type="entry name" value="Homeodomain-like_sf"/>
</dbReference>
<evidence type="ECO:0000313" key="1">
    <source>
        <dbReference type="EMBL" id="MBP2475716.1"/>
    </source>
</evidence>
<reference evidence="1 2" key="1">
    <citation type="submission" date="2021-03" db="EMBL/GenBank/DDBJ databases">
        <title>Sequencing the genomes of 1000 actinobacteria strains.</title>
        <authorList>
            <person name="Klenk H.-P."/>
        </authorList>
    </citation>
    <scope>NUCLEOTIDE SEQUENCE [LARGE SCALE GENOMIC DNA]</scope>
    <source>
        <strain evidence="1 2">DSM 44580</strain>
    </source>
</reference>
<dbReference type="Gene3D" id="1.10.10.10">
    <property type="entry name" value="Winged helix-like DNA-binding domain superfamily/Winged helix DNA-binding domain"/>
    <property type="match status" value="1"/>
</dbReference>
<evidence type="ECO:0000313" key="2">
    <source>
        <dbReference type="Proteomes" id="UP001519363"/>
    </source>
</evidence>
<protein>
    <submittedName>
        <fullName evidence="1">Uncharacterized protein (DUF433 family)</fullName>
    </submittedName>
</protein>
<dbReference type="Proteomes" id="UP001519363">
    <property type="component" value="Unassembled WGS sequence"/>
</dbReference>
<gene>
    <name evidence="1" type="ORF">JOF53_004588</name>
</gene>
<dbReference type="EMBL" id="JAGIOO010000001">
    <property type="protein sequence ID" value="MBP2475716.1"/>
    <property type="molecule type" value="Genomic_DNA"/>
</dbReference>
<sequence length="66" mass="7001">MALNQISQQQGVENGVPYITGTAVPVATVNALLSQGLTPPEILQRHPDLTPEDIDACSEFARNGGR</sequence>
<organism evidence="1 2">
    <name type="scientific">Crossiella equi</name>
    <dbReference type="NCBI Taxonomy" id="130796"/>
    <lineage>
        <taxon>Bacteria</taxon>
        <taxon>Bacillati</taxon>
        <taxon>Actinomycetota</taxon>
        <taxon>Actinomycetes</taxon>
        <taxon>Pseudonocardiales</taxon>
        <taxon>Pseudonocardiaceae</taxon>
        <taxon>Crossiella</taxon>
    </lineage>
</organism>
<proteinExistence type="predicted"/>
<accession>A0ABS5AH92</accession>
<dbReference type="InterPro" id="IPR036388">
    <property type="entry name" value="WH-like_DNA-bd_sf"/>
</dbReference>
<dbReference type="InterPro" id="IPR007367">
    <property type="entry name" value="DUF433"/>
</dbReference>
<dbReference type="RefSeq" id="WP_209707230.1">
    <property type="nucleotide sequence ID" value="NZ_JAGIOO010000001.1"/>
</dbReference>
<name>A0ABS5AH92_9PSEU</name>
<comment type="caution">
    <text evidence="1">The sequence shown here is derived from an EMBL/GenBank/DDBJ whole genome shotgun (WGS) entry which is preliminary data.</text>
</comment>
<dbReference type="SUPFAM" id="SSF46689">
    <property type="entry name" value="Homeodomain-like"/>
    <property type="match status" value="1"/>
</dbReference>
<dbReference type="PANTHER" id="PTHR34849:SF3">
    <property type="entry name" value="SSR2962 PROTEIN"/>
    <property type="match status" value="1"/>
</dbReference>
<dbReference type="Pfam" id="PF04255">
    <property type="entry name" value="DUF433"/>
    <property type="match status" value="1"/>
</dbReference>
<dbReference type="PANTHER" id="PTHR34849">
    <property type="entry name" value="SSL5025 PROTEIN"/>
    <property type="match status" value="1"/>
</dbReference>